<reference evidence="4 5" key="1">
    <citation type="submission" date="2024-10" db="EMBL/GenBank/DDBJ databases">
        <title>Updated reference genomes for cyclostephanoid diatoms.</title>
        <authorList>
            <person name="Roberts W.R."/>
            <person name="Alverson A.J."/>
        </authorList>
    </citation>
    <scope>NUCLEOTIDE SEQUENCE [LARGE SCALE GENOMIC DNA]</scope>
    <source>
        <strain evidence="4 5">AJA232-27</strain>
    </source>
</reference>
<feature type="compositionally biased region" description="Basic and acidic residues" evidence="1">
    <location>
        <begin position="70"/>
        <end position="85"/>
    </location>
</feature>
<sequence length="645" mass="71151">MKANSLAVAIMAASASTASASSARERNAFSNAMQRSHQARHLSQDELPPIKNLVEAMTGDSPRARKLRKAVMEKAKPLPNDEKSRQLQSSSSSSSSASSSSSSSSGSTTAVTADGADDYFVAYGEWSNTFGFNPTQYSMSYLRCAAIKQFDDELASQEDSTSVFSTKNFAVFRFCPSKTCEGTSAHVQYLNEQAALAAQQQAAQQNGNQNQANQQQQQEVEYEEPATFEKILTRGANGEGCQSNYGEYMLELEDYLEIMASYHEERFEMYCTTCKSCMYSVYSVWMKNGGGNRKLKGMSDMSWKDDLESEEFAKHRELGYNPYNTCPEYDTCRLYQNVCNGGVDDSLTQYFTCTEVQRNNNNGNNNNVAYIGPHCASDGVSVTLGVYADENCNEYIGKGVNIANFLGYELDADALGAIVTGSLIDIIPESGVEAERERFATLYDPEEMSEYYSPVDNVCIPCMAARQPFEVRGNTGFVEGAYDDEVNELCETLYTMSARCDKHFRSFSTKSTQAKYAQALSQEDITCDFIASVVIGNYDEMGFVNMQGTATDTAKSNFLTNNMMWEQYGSQVQEVSGLQVFGLVAALAACAVLGAWSVSLARSAGTGMPWRPRRSNLLSEEDAVTMERNAKPVDLSDRNHSYYLS</sequence>
<evidence type="ECO:0000313" key="4">
    <source>
        <dbReference type="EMBL" id="KAL3757404.1"/>
    </source>
</evidence>
<feature type="signal peptide" evidence="3">
    <location>
        <begin position="1"/>
        <end position="20"/>
    </location>
</feature>
<feature type="region of interest" description="Disordered" evidence="1">
    <location>
        <begin position="12"/>
        <end position="110"/>
    </location>
</feature>
<dbReference type="Proteomes" id="UP001530293">
    <property type="component" value="Unassembled WGS sequence"/>
</dbReference>
<evidence type="ECO:0000256" key="3">
    <source>
        <dbReference type="SAM" id="SignalP"/>
    </source>
</evidence>
<feature type="compositionally biased region" description="Low complexity" evidence="1">
    <location>
        <begin position="89"/>
        <end position="107"/>
    </location>
</feature>
<keyword evidence="2" id="KW-1133">Transmembrane helix</keyword>
<organism evidence="4 5">
    <name type="scientific">Discostella pseudostelligera</name>
    <dbReference type="NCBI Taxonomy" id="259834"/>
    <lineage>
        <taxon>Eukaryota</taxon>
        <taxon>Sar</taxon>
        <taxon>Stramenopiles</taxon>
        <taxon>Ochrophyta</taxon>
        <taxon>Bacillariophyta</taxon>
        <taxon>Coscinodiscophyceae</taxon>
        <taxon>Thalassiosirophycidae</taxon>
        <taxon>Stephanodiscales</taxon>
        <taxon>Stephanodiscaceae</taxon>
        <taxon>Discostella</taxon>
    </lineage>
</organism>
<keyword evidence="3" id="KW-0732">Signal</keyword>
<accession>A0ABD3M058</accession>
<feature type="compositionally biased region" description="Low complexity" evidence="1">
    <location>
        <begin position="201"/>
        <end position="218"/>
    </location>
</feature>
<feature type="compositionally biased region" description="Low complexity" evidence="1">
    <location>
        <begin position="12"/>
        <end position="32"/>
    </location>
</feature>
<dbReference type="EMBL" id="JALLBG020000266">
    <property type="protein sequence ID" value="KAL3757404.1"/>
    <property type="molecule type" value="Genomic_DNA"/>
</dbReference>
<proteinExistence type="predicted"/>
<gene>
    <name evidence="4" type="ORF">ACHAWU_005135</name>
</gene>
<evidence type="ECO:0000256" key="2">
    <source>
        <dbReference type="SAM" id="Phobius"/>
    </source>
</evidence>
<feature type="transmembrane region" description="Helical" evidence="2">
    <location>
        <begin position="580"/>
        <end position="601"/>
    </location>
</feature>
<protein>
    <submittedName>
        <fullName evidence="4">Uncharacterized protein</fullName>
    </submittedName>
</protein>
<name>A0ABD3M058_9STRA</name>
<keyword evidence="5" id="KW-1185">Reference proteome</keyword>
<comment type="caution">
    <text evidence="4">The sequence shown here is derived from an EMBL/GenBank/DDBJ whole genome shotgun (WGS) entry which is preliminary data.</text>
</comment>
<keyword evidence="2" id="KW-0472">Membrane</keyword>
<feature type="region of interest" description="Disordered" evidence="1">
    <location>
        <begin position="201"/>
        <end position="224"/>
    </location>
</feature>
<keyword evidence="2" id="KW-0812">Transmembrane</keyword>
<evidence type="ECO:0000313" key="5">
    <source>
        <dbReference type="Proteomes" id="UP001530293"/>
    </source>
</evidence>
<feature type="chain" id="PRO_5044822526" evidence="3">
    <location>
        <begin position="21"/>
        <end position="645"/>
    </location>
</feature>
<dbReference type="AlphaFoldDB" id="A0ABD3M058"/>
<evidence type="ECO:0000256" key="1">
    <source>
        <dbReference type="SAM" id="MobiDB-lite"/>
    </source>
</evidence>